<dbReference type="KEGG" id="lrg:LRHM_0901"/>
<evidence type="ECO:0000256" key="1">
    <source>
        <dbReference type="ARBA" id="ARBA00022801"/>
    </source>
</evidence>
<dbReference type="SUPFAM" id="SSF51445">
    <property type="entry name" value="(Trans)glycosidases"/>
    <property type="match status" value="1"/>
</dbReference>
<dbReference type="GO" id="GO:0004553">
    <property type="term" value="F:hydrolase activity, hydrolyzing O-glycosyl compounds"/>
    <property type="evidence" value="ECO:0007669"/>
    <property type="project" value="InterPro"/>
</dbReference>
<dbReference type="Gene3D" id="3.20.20.80">
    <property type="entry name" value="Glycosidases"/>
    <property type="match status" value="1"/>
</dbReference>
<dbReference type="PANTHER" id="PTHR10357:SF210">
    <property type="entry name" value="MALTODEXTRIN GLUCOSIDASE"/>
    <property type="match status" value="1"/>
</dbReference>
<keyword evidence="1" id="KW-0378">Hydrolase</keyword>
<sequence length="590" mass="67761">MKKEGRIMNLAALLHRPESEDCFLYTDEAMRVRFHTARADVAKVTVLYGDPYWQLPDADGTNKLIYQRRSMHLIGHGQTRDHWEVTLEAPYHRLQYLFEVTGQDGAVWLYGDRGVRENHAAARHKAENYFRMPYFHAIDRVKTPDWVKQTVWYQIFPERFANGDPDNDPIGTKPWRPTDHPGREDYYGGDLQGVLDHLDDLQALGINGLYFCPIFTAASNHKYDTIDYLNVDPAFGDKLLFAKLIQAAHQRGMRVMLDAVFNHMGFGSMQWQDVLRNGEASRFASWFHIYQTPVTPFHNPLKNAGQPQYDTFAFEEKMPKLNTANPEVQEYLLTVATYWIKIFDIDAWRLDVANEVDHHFWKRFYATVTAIKPDFYVLGEVWHRAQPWLNGDEFSGVMNYPFTQQIEDHFFKRTLTAEEMVALLTDQLMYYRDQTNQVMLNMLDSHDTPRILTLAHGDEALALQALTFTFMQTGAPCLYYGTEMGMSGGDDPDDRKPMDWSKLGSPIWKKVVELVHFRREHAQTLGQGSTRMSVTAAGLIKVTRHGDEMLTAYFNTQDHGAAVDGSAVLAQGFTNGKLSPKGFMVQVGNQ</sequence>
<dbReference type="InterPro" id="IPR013783">
    <property type="entry name" value="Ig-like_fold"/>
</dbReference>
<dbReference type="InterPro" id="IPR045857">
    <property type="entry name" value="O16G_dom_2"/>
</dbReference>
<dbReference type="Gene3D" id="2.60.40.10">
    <property type="entry name" value="Immunoglobulins"/>
    <property type="match status" value="1"/>
</dbReference>
<evidence type="ECO:0000259" key="3">
    <source>
        <dbReference type="SMART" id="SM00642"/>
    </source>
</evidence>
<accession>A0A809MWD6</accession>
<dbReference type="SMART" id="SM00642">
    <property type="entry name" value="Aamy"/>
    <property type="match status" value="1"/>
</dbReference>
<organism evidence="4 5">
    <name type="scientific">Lacticaseibacillus rhamnosus (strain ATCC 53103 / LMG 18243 / GG)</name>
    <name type="common">Lactobacillus rhamnosus</name>
    <dbReference type="NCBI Taxonomy" id="568703"/>
    <lineage>
        <taxon>Bacteria</taxon>
        <taxon>Bacillati</taxon>
        <taxon>Bacillota</taxon>
        <taxon>Bacilli</taxon>
        <taxon>Lactobacillales</taxon>
        <taxon>Lactobacillaceae</taxon>
        <taxon>Lacticaseibacillus</taxon>
    </lineage>
</organism>
<dbReference type="GO" id="GO:0005975">
    <property type="term" value="P:carbohydrate metabolic process"/>
    <property type="evidence" value="ECO:0007669"/>
    <property type="project" value="InterPro"/>
</dbReference>
<evidence type="ECO:0000313" key="4">
    <source>
        <dbReference type="EMBL" id="BAI41428.1"/>
    </source>
</evidence>
<dbReference type="Pfam" id="PF00128">
    <property type="entry name" value="Alpha-amylase"/>
    <property type="match status" value="1"/>
</dbReference>
<gene>
    <name evidence="4" type="ordered locus">LRHM_0901</name>
</gene>
<dbReference type="Pfam" id="PF02903">
    <property type="entry name" value="Alpha-amylase_N"/>
    <property type="match status" value="1"/>
</dbReference>
<dbReference type="EMBL" id="AP011548">
    <property type="protein sequence ID" value="BAI41428.1"/>
    <property type="molecule type" value="Genomic_DNA"/>
</dbReference>
<protein>
    <submittedName>
        <fullName evidence="4">Neopullulanase</fullName>
    </submittedName>
</protein>
<dbReference type="InterPro" id="IPR004185">
    <property type="entry name" value="Glyco_hydro_13_lg-like_dom"/>
</dbReference>
<reference evidence="4 5" key="1">
    <citation type="journal article" date="2009" name="J. Bacteriol.">
        <title>Complete genome sequence of the probiotic Lactobacillus rhamnosus ATCC 53103.</title>
        <authorList>
            <person name="Morita H."/>
            <person name="Toh H."/>
            <person name="Oshima K."/>
            <person name="Murakami M."/>
            <person name="Taylor T.D."/>
            <person name="Igimi S."/>
            <person name="Hattori M."/>
        </authorList>
    </citation>
    <scope>NUCLEOTIDE SEQUENCE [LARGE SCALE GENOMIC DNA]</scope>
    <source>
        <strain evidence="5">ATCC 53103 / LMG 18243 / GG [Tokyo]</strain>
    </source>
</reference>
<evidence type="ECO:0000256" key="2">
    <source>
        <dbReference type="ARBA" id="ARBA00023295"/>
    </source>
</evidence>
<dbReference type="AlphaFoldDB" id="A0A809MWD6"/>
<dbReference type="InterPro" id="IPR006047">
    <property type="entry name" value="GH13_cat_dom"/>
</dbReference>
<dbReference type="CDD" id="cd02857">
    <property type="entry name" value="E_set_CDase_PDE_N"/>
    <property type="match status" value="1"/>
</dbReference>
<dbReference type="InterPro" id="IPR017853">
    <property type="entry name" value="GH"/>
</dbReference>
<dbReference type="PANTHER" id="PTHR10357">
    <property type="entry name" value="ALPHA-AMYLASE FAMILY MEMBER"/>
    <property type="match status" value="1"/>
</dbReference>
<feature type="domain" description="Glycosyl hydrolase family 13 catalytic" evidence="3">
    <location>
        <begin position="154"/>
        <end position="518"/>
    </location>
</feature>
<proteinExistence type="predicted"/>
<name>A0A809MWD6_LACRG</name>
<dbReference type="CDD" id="cd11338">
    <property type="entry name" value="AmyAc_CMD"/>
    <property type="match status" value="1"/>
</dbReference>
<evidence type="ECO:0000313" key="5">
    <source>
        <dbReference type="Proteomes" id="UP000002067"/>
    </source>
</evidence>
<dbReference type="Proteomes" id="UP000002067">
    <property type="component" value="Chromosome"/>
</dbReference>
<keyword evidence="2" id="KW-0326">Glycosidase</keyword>
<dbReference type="Gene3D" id="3.90.400.10">
    <property type="entry name" value="Oligo-1,6-glucosidase, Domain 2"/>
    <property type="match status" value="1"/>
</dbReference>